<name>A0AAW0WAW2_CHEQU</name>
<dbReference type="EMBL" id="JARKIK010000072">
    <property type="protein sequence ID" value="KAK8728342.1"/>
    <property type="molecule type" value="Genomic_DNA"/>
</dbReference>
<evidence type="ECO:0000256" key="1">
    <source>
        <dbReference type="SAM" id="MobiDB-lite"/>
    </source>
</evidence>
<feature type="compositionally biased region" description="Basic residues" evidence="1">
    <location>
        <begin position="160"/>
        <end position="173"/>
    </location>
</feature>
<keyword evidence="3" id="KW-1185">Reference proteome</keyword>
<dbReference type="AlphaFoldDB" id="A0AAW0WAW2"/>
<protein>
    <submittedName>
        <fullName evidence="2">Uncharacterized protein</fullName>
    </submittedName>
</protein>
<proteinExistence type="predicted"/>
<gene>
    <name evidence="2" type="ORF">OTU49_009241</name>
</gene>
<evidence type="ECO:0000313" key="2">
    <source>
        <dbReference type="EMBL" id="KAK8728342.1"/>
    </source>
</evidence>
<evidence type="ECO:0000313" key="3">
    <source>
        <dbReference type="Proteomes" id="UP001445076"/>
    </source>
</evidence>
<accession>A0AAW0WAW2</accession>
<sequence length="182" mass="20574">VTYPMNKLTQNNERMQQPQEELKAHATSLTIKGPHEANINDFVSGYSNEFRAMVKDFGLVNLDPRHITPRDSNSEARMNNSSQICGSGNVITYNQNPRGARIDMSNITGANSVQLIARGCEAASHIRNNVETSEVSQDKNIILHYGRRDRYGSGFTTTSYKKRKRRKPWKGSKRPLLCHIPN</sequence>
<comment type="caution">
    <text evidence="2">The sequence shown here is derived from an EMBL/GenBank/DDBJ whole genome shotgun (WGS) entry which is preliminary data.</text>
</comment>
<feature type="region of interest" description="Disordered" evidence="1">
    <location>
        <begin position="154"/>
        <end position="174"/>
    </location>
</feature>
<organism evidence="2 3">
    <name type="scientific">Cherax quadricarinatus</name>
    <name type="common">Australian red claw crayfish</name>
    <dbReference type="NCBI Taxonomy" id="27406"/>
    <lineage>
        <taxon>Eukaryota</taxon>
        <taxon>Metazoa</taxon>
        <taxon>Ecdysozoa</taxon>
        <taxon>Arthropoda</taxon>
        <taxon>Crustacea</taxon>
        <taxon>Multicrustacea</taxon>
        <taxon>Malacostraca</taxon>
        <taxon>Eumalacostraca</taxon>
        <taxon>Eucarida</taxon>
        <taxon>Decapoda</taxon>
        <taxon>Pleocyemata</taxon>
        <taxon>Astacidea</taxon>
        <taxon>Parastacoidea</taxon>
        <taxon>Parastacidae</taxon>
        <taxon>Cherax</taxon>
    </lineage>
</organism>
<reference evidence="2 3" key="1">
    <citation type="journal article" date="2024" name="BMC Genomics">
        <title>Genome assembly of redclaw crayfish (Cherax quadricarinatus) provides insights into its immune adaptation and hypoxia tolerance.</title>
        <authorList>
            <person name="Liu Z."/>
            <person name="Zheng J."/>
            <person name="Li H."/>
            <person name="Fang K."/>
            <person name="Wang S."/>
            <person name="He J."/>
            <person name="Zhou D."/>
            <person name="Weng S."/>
            <person name="Chi M."/>
            <person name="Gu Z."/>
            <person name="He J."/>
            <person name="Li F."/>
            <person name="Wang M."/>
        </authorList>
    </citation>
    <scope>NUCLEOTIDE SEQUENCE [LARGE SCALE GENOMIC DNA]</scope>
    <source>
        <strain evidence="2">ZL_2023a</strain>
    </source>
</reference>
<feature type="non-terminal residue" evidence="2">
    <location>
        <position position="1"/>
    </location>
</feature>
<dbReference type="Proteomes" id="UP001445076">
    <property type="component" value="Unassembled WGS sequence"/>
</dbReference>